<evidence type="ECO:0000259" key="1">
    <source>
        <dbReference type="Pfam" id="PF12680"/>
    </source>
</evidence>
<dbReference type="STRING" id="1144548.SAMN05443287_108221"/>
<dbReference type="EMBL" id="FNYV01000008">
    <property type="protein sequence ID" value="SEJ84062.1"/>
    <property type="molecule type" value="Genomic_DNA"/>
</dbReference>
<dbReference type="AlphaFoldDB" id="A0A1H7CAG0"/>
<evidence type="ECO:0000313" key="2">
    <source>
        <dbReference type="EMBL" id="SEJ84062.1"/>
    </source>
</evidence>
<dbReference type="SUPFAM" id="SSF54427">
    <property type="entry name" value="NTF2-like"/>
    <property type="match status" value="1"/>
</dbReference>
<reference evidence="3" key="1">
    <citation type="submission" date="2016-10" db="EMBL/GenBank/DDBJ databases">
        <authorList>
            <person name="Varghese N."/>
            <person name="Submissions S."/>
        </authorList>
    </citation>
    <scope>NUCLEOTIDE SEQUENCE [LARGE SCALE GENOMIC DNA]</scope>
    <source>
        <strain evidence="3">CGMCC 4.7038</strain>
    </source>
</reference>
<dbReference type="InterPro" id="IPR037401">
    <property type="entry name" value="SnoaL-like"/>
</dbReference>
<accession>A0A1H7CAG0</accession>
<keyword evidence="3" id="KW-1185">Reference proteome</keyword>
<proteinExistence type="predicted"/>
<gene>
    <name evidence="2" type="ORF">SAMN05443287_108221</name>
</gene>
<evidence type="ECO:0000313" key="3">
    <source>
        <dbReference type="Proteomes" id="UP000198707"/>
    </source>
</evidence>
<dbReference type="RefSeq" id="WP_092381825.1">
    <property type="nucleotide sequence ID" value="NZ_BOPI01000004.1"/>
</dbReference>
<organism evidence="2 3">
    <name type="scientific">Micromonospora phaseoli</name>
    <dbReference type="NCBI Taxonomy" id="1144548"/>
    <lineage>
        <taxon>Bacteria</taxon>
        <taxon>Bacillati</taxon>
        <taxon>Actinomycetota</taxon>
        <taxon>Actinomycetes</taxon>
        <taxon>Micromonosporales</taxon>
        <taxon>Micromonosporaceae</taxon>
        <taxon>Micromonospora</taxon>
    </lineage>
</organism>
<sequence>MNDREQAGRTGVLRRMETAMNGHDLDALADCFTDDFHSDLPIHPRRSFTGREQMRNNWAFLFAHVPDLAAEVLQSVTGGDQVWSEWEIHGTTVDGTRYLSRGVAIMWLHEERVASVRFYLDDVDPD</sequence>
<name>A0A1H7CAG0_9ACTN</name>
<feature type="domain" description="SnoaL-like" evidence="1">
    <location>
        <begin position="14"/>
        <end position="115"/>
    </location>
</feature>
<dbReference type="OrthoDB" id="3542814at2"/>
<dbReference type="InterPro" id="IPR032710">
    <property type="entry name" value="NTF2-like_dom_sf"/>
</dbReference>
<protein>
    <submittedName>
        <fullName evidence="2">SnoaL-like domain-containing protein</fullName>
    </submittedName>
</protein>
<dbReference type="Gene3D" id="3.10.450.50">
    <property type="match status" value="1"/>
</dbReference>
<dbReference type="Pfam" id="PF12680">
    <property type="entry name" value="SnoaL_2"/>
    <property type="match status" value="1"/>
</dbReference>
<dbReference type="Proteomes" id="UP000198707">
    <property type="component" value="Unassembled WGS sequence"/>
</dbReference>